<organism evidence="1">
    <name type="scientific">uncultured Caudovirales phage</name>
    <dbReference type="NCBI Taxonomy" id="2100421"/>
    <lineage>
        <taxon>Viruses</taxon>
        <taxon>Duplodnaviria</taxon>
        <taxon>Heunggongvirae</taxon>
        <taxon>Uroviricota</taxon>
        <taxon>Caudoviricetes</taxon>
        <taxon>Peduoviridae</taxon>
        <taxon>Maltschvirus</taxon>
        <taxon>Maltschvirus maltsch</taxon>
    </lineage>
</organism>
<sequence length="83" mass="9179">MNEEEIIEMAKECNLLGMRPHLDGIYSQSLEAFAKLVAEHEREACAVIAEESFCGCGRSNCIEGDLRAHDIAIAIRARGDKND</sequence>
<dbReference type="EMBL" id="LR796225">
    <property type="protein sequence ID" value="CAB4128043.1"/>
    <property type="molecule type" value="Genomic_DNA"/>
</dbReference>
<evidence type="ECO:0000313" key="1">
    <source>
        <dbReference type="EMBL" id="CAB4128043.1"/>
    </source>
</evidence>
<name>A0A6J5L438_9CAUD</name>
<protein>
    <submittedName>
        <fullName evidence="1">Uncharacterized protein</fullName>
    </submittedName>
</protein>
<gene>
    <name evidence="1" type="ORF">UFOVP106_30</name>
</gene>
<reference evidence="1" key="1">
    <citation type="submission" date="2020-04" db="EMBL/GenBank/DDBJ databases">
        <authorList>
            <person name="Chiriac C."/>
            <person name="Salcher M."/>
            <person name="Ghai R."/>
            <person name="Kavagutti S V."/>
        </authorList>
    </citation>
    <scope>NUCLEOTIDE SEQUENCE</scope>
</reference>
<accession>A0A6J5L438</accession>
<proteinExistence type="predicted"/>